<organism evidence="1 2">
    <name type="scientific">Legionella santicrucis</name>
    <dbReference type="NCBI Taxonomy" id="45074"/>
    <lineage>
        <taxon>Bacteria</taxon>
        <taxon>Pseudomonadati</taxon>
        <taxon>Pseudomonadota</taxon>
        <taxon>Gammaproteobacteria</taxon>
        <taxon>Legionellales</taxon>
        <taxon>Legionellaceae</taxon>
        <taxon>Legionella</taxon>
    </lineage>
</organism>
<dbReference type="RefSeq" id="WP_058514764.1">
    <property type="nucleotide sequence ID" value="NZ_CAAAIH010000019.1"/>
</dbReference>
<proteinExistence type="predicted"/>
<accession>A0A0W0YIB1</accession>
<protein>
    <submittedName>
        <fullName evidence="1">Uncharacterized protein</fullName>
    </submittedName>
</protein>
<dbReference type="OrthoDB" id="5635383at2"/>
<evidence type="ECO:0000313" key="1">
    <source>
        <dbReference type="EMBL" id="KTD56555.1"/>
    </source>
</evidence>
<sequence>MLKDWQLKFPYSFAQFPNLLTELDAEQQETLSQLLHLIDQAGVGLLDGDTVFHILNYSSYLSELTYLIILINDLKCLNKSMLNHLFTNHYLPDLQESIDVLSNHTMLSSDVVTFLFSIKNPQDCVGFMMRALSTGVELTVILNYLSQNVTLEGVSRALTLFDLSSYSYKAEHFPKFSVLAKVLANPLCQTIFDSRWRSFSDYSVISEPLNSTDADEIMKQLLGLVDEETKIRTFFDFFVSFRPFPPSQRYIVDVNIGDKVTAALTNYCKSKIASDENALQVRKMIATLRKKGGNKIIFDTIKYEVASDIESEDLCSMRKYEDLMDEIWSTLNQPQLHLETFEDKFYKNREYPSFFAQALRYQTGTFSHDMMDIEQKDKKGDFSI</sequence>
<keyword evidence="2" id="KW-1185">Reference proteome</keyword>
<dbReference type="PATRIC" id="fig|45074.5.peg.2923"/>
<dbReference type="Proteomes" id="UP000054703">
    <property type="component" value="Unassembled WGS sequence"/>
</dbReference>
<dbReference type="EMBL" id="LNYU01000081">
    <property type="protein sequence ID" value="KTD56555.1"/>
    <property type="molecule type" value="Genomic_DNA"/>
</dbReference>
<reference evidence="1 2" key="1">
    <citation type="submission" date="2015-11" db="EMBL/GenBank/DDBJ databases">
        <title>Genomic analysis of 38 Legionella species identifies large and diverse effector repertoires.</title>
        <authorList>
            <person name="Burstein D."/>
            <person name="Amaro F."/>
            <person name="Zusman T."/>
            <person name="Lifshitz Z."/>
            <person name="Cohen O."/>
            <person name="Gilbert J.A."/>
            <person name="Pupko T."/>
            <person name="Shuman H.A."/>
            <person name="Segal G."/>
        </authorList>
    </citation>
    <scope>NUCLEOTIDE SEQUENCE [LARGE SCALE GENOMIC DNA]</scope>
    <source>
        <strain evidence="1 2">SC-63-C7</strain>
    </source>
</reference>
<comment type="caution">
    <text evidence="1">The sequence shown here is derived from an EMBL/GenBank/DDBJ whole genome shotgun (WGS) entry which is preliminary data.</text>
</comment>
<name>A0A0W0YIB1_9GAMM</name>
<gene>
    <name evidence="1" type="ORF">Lsan_2715</name>
</gene>
<evidence type="ECO:0000313" key="2">
    <source>
        <dbReference type="Proteomes" id="UP000054703"/>
    </source>
</evidence>
<dbReference type="AlphaFoldDB" id="A0A0W0YIB1"/>